<comment type="cofactor">
    <cofactor evidence="1">
        <name>heme b</name>
        <dbReference type="ChEBI" id="CHEBI:60344"/>
    </cofactor>
</comment>
<dbReference type="OrthoDB" id="407298at2759"/>
<dbReference type="GO" id="GO:0046872">
    <property type="term" value="F:metal ion binding"/>
    <property type="evidence" value="ECO:0007669"/>
    <property type="project" value="UniProtKB-KW"/>
</dbReference>
<proteinExistence type="inferred from homology"/>
<keyword evidence="10" id="KW-1185">Reference proteome</keyword>
<dbReference type="InterPro" id="IPR036851">
    <property type="entry name" value="Chloroperoxidase-like_sf"/>
</dbReference>
<reference evidence="9 10" key="1">
    <citation type="journal article" date="2018" name="Genome Biol. Evol.">
        <title>Multiple Roots of Fruiting Body Formation in Amoebozoa.</title>
        <authorList>
            <person name="Hillmann F."/>
            <person name="Forbes G."/>
            <person name="Novohradska S."/>
            <person name="Ferling I."/>
            <person name="Riege K."/>
            <person name="Groth M."/>
            <person name="Westermann M."/>
            <person name="Marz M."/>
            <person name="Spaller T."/>
            <person name="Winckler T."/>
            <person name="Schaap P."/>
            <person name="Glockner G."/>
        </authorList>
    </citation>
    <scope>NUCLEOTIDE SEQUENCE [LARGE SCALE GENOMIC DNA]</scope>
    <source>
        <strain evidence="9 10">Jena</strain>
    </source>
</reference>
<dbReference type="InParanoid" id="A0A2P6NMJ9"/>
<dbReference type="InterPro" id="IPR000028">
    <property type="entry name" value="Chloroperoxidase"/>
</dbReference>
<evidence type="ECO:0000256" key="6">
    <source>
        <dbReference type="ARBA" id="ARBA00023004"/>
    </source>
</evidence>
<protein>
    <recommendedName>
        <fullName evidence="8">Heme haloperoxidase family profile domain-containing protein</fullName>
    </recommendedName>
</protein>
<organism evidence="9 10">
    <name type="scientific">Planoprotostelium fungivorum</name>
    <dbReference type="NCBI Taxonomy" id="1890364"/>
    <lineage>
        <taxon>Eukaryota</taxon>
        <taxon>Amoebozoa</taxon>
        <taxon>Evosea</taxon>
        <taxon>Variosea</taxon>
        <taxon>Cavosteliida</taxon>
        <taxon>Cavosteliaceae</taxon>
        <taxon>Planoprotostelium</taxon>
    </lineage>
</organism>
<dbReference type="PANTHER" id="PTHR33577:SF9">
    <property type="entry name" value="PEROXIDASE STCC"/>
    <property type="match status" value="1"/>
</dbReference>
<evidence type="ECO:0000256" key="5">
    <source>
        <dbReference type="ARBA" id="ARBA00023002"/>
    </source>
</evidence>
<name>A0A2P6NMJ9_9EUKA</name>
<keyword evidence="4" id="KW-0479">Metal-binding</keyword>
<evidence type="ECO:0000256" key="3">
    <source>
        <dbReference type="ARBA" id="ARBA00022617"/>
    </source>
</evidence>
<dbReference type="Gene3D" id="1.10.489.10">
    <property type="entry name" value="Chloroperoxidase-like"/>
    <property type="match status" value="1"/>
</dbReference>
<dbReference type="Pfam" id="PF01328">
    <property type="entry name" value="Peroxidase_2"/>
    <property type="match status" value="1"/>
</dbReference>
<gene>
    <name evidence="9" type="ORF">PROFUN_07124</name>
</gene>
<evidence type="ECO:0000256" key="4">
    <source>
        <dbReference type="ARBA" id="ARBA00022723"/>
    </source>
</evidence>
<keyword evidence="6" id="KW-0408">Iron</keyword>
<keyword evidence="3" id="KW-0349">Heme</keyword>
<dbReference type="GO" id="GO:0004601">
    <property type="term" value="F:peroxidase activity"/>
    <property type="evidence" value="ECO:0007669"/>
    <property type="project" value="UniProtKB-KW"/>
</dbReference>
<sequence>MSSWRPAHLLIEEDFGYSYVCISDFQGQRSWSVSRALANLFSFGHLTGKIGKSGKSLTEDTQAKGQKPQMKTAFIFALLFLAAAAYPRKNGKIVFPAYDDDEHVWSAAGAGDVRSPCPALNTLANHNWLPHDGKNISKAALMSALTDGLNVGYDVALLLATGAFSDLGTPETITLEELQKHNMIEHDASLSRLDNYLGDSTKLDQTLFERLLNASSDGITISIPDFVKYRRERQEESKTNNPSEVFGKKQLIAAAGEVVLVSTIFGSYFSGLPVEAARTFFGSERFPDGWTKPAFPVFAAELIPQITRVAWQCS</sequence>
<dbReference type="EMBL" id="MDYQ01000049">
    <property type="protein sequence ID" value="PRP85177.1"/>
    <property type="molecule type" value="Genomic_DNA"/>
</dbReference>
<dbReference type="SUPFAM" id="SSF47571">
    <property type="entry name" value="Cloroperoxidase"/>
    <property type="match status" value="1"/>
</dbReference>
<keyword evidence="5" id="KW-0560">Oxidoreductase</keyword>
<accession>A0A2P6NMJ9</accession>
<dbReference type="PANTHER" id="PTHR33577">
    <property type="entry name" value="STERIGMATOCYSTIN BIOSYNTHESIS PEROXIDASE STCC-RELATED"/>
    <property type="match status" value="1"/>
</dbReference>
<evidence type="ECO:0000256" key="7">
    <source>
        <dbReference type="ARBA" id="ARBA00025795"/>
    </source>
</evidence>
<feature type="domain" description="Heme haloperoxidase family profile" evidence="8">
    <location>
        <begin position="101"/>
        <end position="304"/>
    </location>
</feature>
<evidence type="ECO:0000313" key="9">
    <source>
        <dbReference type="EMBL" id="PRP85177.1"/>
    </source>
</evidence>
<dbReference type="AlphaFoldDB" id="A0A2P6NMJ9"/>
<evidence type="ECO:0000259" key="8">
    <source>
        <dbReference type="PROSITE" id="PS51405"/>
    </source>
</evidence>
<evidence type="ECO:0000256" key="1">
    <source>
        <dbReference type="ARBA" id="ARBA00001970"/>
    </source>
</evidence>
<evidence type="ECO:0000256" key="2">
    <source>
        <dbReference type="ARBA" id="ARBA00022559"/>
    </source>
</evidence>
<dbReference type="STRING" id="1890364.A0A2P6NMJ9"/>
<keyword evidence="2" id="KW-0575">Peroxidase</keyword>
<comment type="caution">
    <text evidence="9">The sequence shown here is derived from an EMBL/GenBank/DDBJ whole genome shotgun (WGS) entry which is preliminary data.</text>
</comment>
<dbReference type="Proteomes" id="UP000241769">
    <property type="component" value="Unassembled WGS sequence"/>
</dbReference>
<comment type="similarity">
    <text evidence="7">Belongs to the chloroperoxidase family.</text>
</comment>
<dbReference type="PROSITE" id="PS51405">
    <property type="entry name" value="HEME_HALOPEROXIDASE"/>
    <property type="match status" value="1"/>
</dbReference>
<evidence type="ECO:0000313" key="10">
    <source>
        <dbReference type="Proteomes" id="UP000241769"/>
    </source>
</evidence>